<dbReference type="KEGG" id="sanh:107696064"/>
<evidence type="ECO:0000256" key="3">
    <source>
        <dbReference type="SAM" id="SignalP"/>
    </source>
</evidence>
<proteinExistence type="predicted"/>
<name>A0A671NA81_9TELE</name>
<dbReference type="InterPro" id="IPR026195">
    <property type="entry name" value="PSGL-1"/>
</dbReference>
<dbReference type="Ensembl" id="ENSSANT00000044141.1">
    <property type="protein sequence ID" value="ENSSANP00000041475.1"/>
    <property type="gene ID" value="ENSSANG00000021053.1"/>
</dbReference>
<feature type="chain" id="PRO_5025641062" evidence="3">
    <location>
        <begin position="28"/>
        <end position="308"/>
    </location>
</feature>
<feature type="region of interest" description="Disordered" evidence="1">
    <location>
        <begin position="139"/>
        <end position="158"/>
    </location>
</feature>
<reference evidence="4" key="2">
    <citation type="submission" date="2025-09" db="UniProtKB">
        <authorList>
            <consortium name="Ensembl"/>
        </authorList>
    </citation>
    <scope>IDENTIFICATION</scope>
</reference>
<gene>
    <name evidence="4" type="primary">LOC107696064</name>
</gene>
<sequence length="308" mass="33196">MMAMVTNGFGCLPVLVFLLTLSSSVTSRPLRMKREISHNVTSINTNDTQSTATVAEVENARSTTVETLKASSTLQTVEVETLKPDLKVSASTDYLHTPDLNHTQQNYSAGTENLTVHRPTDNESTFHTQLPQINISTGHISHAGSSSPTFPASLKPSKVTEKHMTAATRRMSTDAKGQITEVTSTATKKSTTAMPHSCSTASSQGDGLVSRCLIAITSMAALTTIFIISTICLATKLSGYRYRHKAQLLQETEMVCISALMNDTDHPVPKPRRHPKSNGALIPNTEDGDPDGDNLTLNSFLPDTEGPL</sequence>
<dbReference type="OrthoDB" id="8927116at2759"/>
<feature type="signal peptide" evidence="3">
    <location>
        <begin position="1"/>
        <end position="27"/>
    </location>
</feature>
<keyword evidence="3" id="KW-0732">Signal</keyword>
<evidence type="ECO:0000256" key="1">
    <source>
        <dbReference type="SAM" id="MobiDB-lite"/>
    </source>
</evidence>
<dbReference type="GO" id="GO:0005886">
    <property type="term" value="C:plasma membrane"/>
    <property type="evidence" value="ECO:0007669"/>
    <property type="project" value="TreeGrafter"/>
</dbReference>
<evidence type="ECO:0000256" key="2">
    <source>
        <dbReference type="SAM" id="Phobius"/>
    </source>
</evidence>
<keyword evidence="5" id="KW-1185">Reference proteome</keyword>
<evidence type="ECO:0000313" key="5">
    <source>
        <dbReference type="Proteomes" id="UP000472260"/>
    </source>
</evidence>
<keyword evidence="2" id="KW-0812">Transmembrane</keyword>
<feature type="region of interest" description="Disordered" evidence="1">
    <location>
        <begin position="266"/>
        <end position="308"/>
    </location>
</feature>
<feature type="transmembrane region" description="Helical" evidence="2">
    <location>
        <begin position="213"/>
        <end position="235"/>
    </location>
</feature>
<evidence type="ECO:0000313" key="4">
    <source>
        <dbReference type="Ensembl" id="ENSSANP00000041475.1"/>
    </source>
</evidence>
<protein>
    <submittedName>
        <fullName evidence="4">P-selectin glycoprotein ligand 1-like</fullName>
    </submittedName>
</protein>
<dbReference type="AlphaFoldDB" id="A0A671NA81"/>
<dbReference type="GO" id="GO:0050901">
    <property type="term" value="P:leukocyte tethering or rolling"/>
    <property type="evidence" value="ECO:0007669"/>
    <property type="project" value="TreeGrafter"/>
</dbReference>
<reference evidence="4" key="1">
    <citation type="submission" date="2025-08" db="UniProtKB">
        <authorList>
            <consortium name="Ensembl"/>
        </authorList>
    </citation>
    <scope>IDENTIFICATION</scope>
</reference>
<accession>A0A671NA81</accession>
<keyword evidence="2" id="KW-0472">Membrane</keyword>
<dbReference type="RefSeq" id="XP_016351696.1">
    <property type="nucleotide sequence ID" value="XM_016496210.1"/>
</dbReference>
<organism evidence="4 5">
    <name type="scientific">Sinocyclocheilus anshuiensis</name>
    <dbReference type="NCBI Taxonomy" id="1608454"/>
    <lineage>
        <taxon>Eukaryota</taxon>
        <taxon>Metazoa</taxon>
        <taxon>Chordata</taxon>
        <taxon>Craniata</taxon>
        <taxon>Vertebrata</taxon>
        <taxon>Euteleostomi</taxon>
        <taxon>Actinopterygii</taxon>
        <taxon>Neopterygii</taxon>
        <taxon>Teleostei</taxon>
        <taxon>Ostariophysi</taxon>
        <taxon>Cypriniformes</taxon>
        <taxon>Cyprinidae</taxon>
        <taxon>Cyprininae</taxon>
        <taxon>Sinocyclocheilus</taxon>
    </lineage>
</organism>
<dbReference type="Proteomes" id="UP000472260">
    <property type="component" value="Unassembled WGS sequence"/>
</dbReference>
<dbReference type="PANTHER" id="PTHR17384">
    <property type="entry name" value="P-SELECTIN GLYCOPROTEIN LIGAND-1"/>
    <property type="match status" value="1"/>
</dbReference>
<dbReference type="PANTHER" id="PTHR17384:SF7">
    <property type="entry name" value="P-SELECTIN GLYCOPROTEIN LIGAND 1"/>
    <property type="match status" value="1"/>
</dbReference>
<dbReference type="GeneID" id="107696064"/>
<keyword evidence="2" id="KW-1133">Transmembrane helix</keyword>
<feature type="compositionally biased region" description="Polar residues" evidence="1">
    <location>
        <begin position="139"/>
        <end position="150"/>
    </location>
</feature>